<gene>
    <name evidence="2" type="ORF">AVDCRST_MAG20-128</name>
</gene>
<name>A0A6J4H2S3_9ACTN</name>
<dbReference type="Pfam" id="PF12730">
    <property type="entry name" value="ABC2_membrane_4"/>
    <property type="match status" value="1"/>
</dbReference>
<organism evidence="2">
    <name type="scientific">uncultured Acidimicrobiales bacterium</name>
    <dbReference type="NCBI Taxonomy" id="310071"/>
    <lineage>
        <taxon>Bacteria</taxon>
        <taxon>Bacillati</taxon>
        <taxon>Actinomycetota</taxon>
        <taxon>Acidimicrobiia</taxon>
        <taxon>Acidimicrobiales</taxon>
        <taxon>environmental samples</taxon>
    </lineage>
</organism>
<reference evidence="2" key="1">
    <citation type="submission" date="2020-02" db="EMBL/GenBank/DDBJ databases">
        <authorList>
            <person name="Meier V. D."/>
        </authorList>
    </citation>
    <scope>NUCLEOTIDE SEQUENCE</scope>
    <source>
        <strain evidence="2">AVDCRST_MAG20</strain>
    </source>
</reference>
<dbReference type="EMBL" id="CADCSY010000005">
    <property type="protein sequence ID" value="CAA9209706.1"/>
    <property type="molecule type" value="Genomic_DNA"/>
</dbReference>
<feature type="transmembrane region" description="Helical" evidence="1">
    <location>
        <begin position="53"/>
        <end position="72"/>
    </location>
</feature>
<accession>A0A6J4H2S3</accession>
<keyword evidence="1" id="KW-0812">Transmembrane</keyword>
<proteinExistence type="predicted"/>
<evidence type="ECO:0000313" key="2">
    <source>
        <dbReference type="EMBL" id="CAA9209706.1"/>
    </source>
</evidence>
<keyword evidence="1" id="KW-0472">Membrane</keyword>
<keyword evidence="1" id="KW-1133">Transmembrane helix</keyword>
<feature type="transmembrane region" description="Helical" evidence="1">
    <location>
        <begin position="202"/>
        <end position="223"/>
    </location>
</feature>
<dbReference type="AlphaFoldDB" id="A0A6J4H2S3"/>
<protein>
    <recommendedName>
        <fullName evidence="3">Integral membrane protein</fullName>
    </recommendedName>
</protein>
<feature type="transmembrane region" description="Helical" evidence="1">
    <location>
        <begin position="125"/>
        <end position="147"/>
    </location>
</feature>
<feature type="transmembrane region" description="Helical" evidence="1">
    <location>
        <begin position="154"/>
        <end position="173"/>
    </location>
</feature>
<evidence type="ECO:0000256" key="1">
    <source>
        <dbReference type="SAM" id="Phobius"/>
    </source>
</evidence>
<sequence>MSTLYRLFLRSQLVRGRIIGLGSLGLLAVCLGFAVGASDGAGPRDGAELVSEYGLALFVPVSVLLFASAVLGDPNEDGTLVYLWLRPVARWKIVAAAVAAALSLCLPLVVLPMALAGALAGGGGLVVGAIASCTLATVSYVGIFTWLGLRVKRALVWGLAYILIWEGFVARAGSTPATLSVRASTRSVLGRISDAPRDFVEVGSIAAVLVPLLAAAVALWLTVRRLASQDVA</sequence>
<feature type="transmembrane region" description="Helical" evidence="1">
    <location>
        <begin position="93"/>
        <end position="119"/>
    </location>
</feature>
<evidence type="ECO:0008006" key="3">
    <source>
        <dbReference type="Google" id="ProtNLM"/>
    </source>
</evidence>